<evidence type="ECO:0000259" key="3">
    <source>
        <dbReference type="PROSITE" id="PS01031"/>
    </source>
</evidence>
<dbReference type="InterPro" id="IPR008978">
    <property type="entry name" value="HSP20-like_chaperone"/>
</dbReference>
<accession>E2SBJ0</accession>
<dbReference type="InterPro" id="IPR031107">
    <property type="entry name" value="Small_HSP"/>
</dbReference>
<proteinExistence type="inferred from homology"/>
<comment type="caution">
    <text evidence="4">The sequence shown here is derived from an EMBL/GenBank/DDBJ whole genome shotgun (WGS) entry which is preliminary data.</text>
</comment>
<dbReference type="eggNOG" id="COG0071">
    <property type="taxonomic scope" value="Bacteria"/>
</dbReference>
<feature type="domain" description="SHSP" evidence="3">
    <location>
        <begin position="30"/>
        <end position="143"/>
    </location>
</feature>
<dbReference type="SUPFAM" id="SSF49764">
    <property type="entry name" value="HSP20-like chaperones"/>
    <property type="match status" value="1"/>
</dbReference>
<dbReference type="PROSITE" id="PS01031">
    <property type="entry name" value="SHSP"/>
    <property type="match status" value="1"/>
</dbReference>
<dbReference type="Pfam" id="PF00011">
    <property type="entry name" value="HSP20"/>
    <property type="match status" value="1"/>
</dbReference>
<evidence type="ECO:0000256" key="1">
    <source>
        <dbReference type="PROSITE-ProRule" id="PRU00285"/>
    </source>
</evidence>
<dbReference type="PANTHER" id="PTHR11527">
    <property type="entry name" value="HEAT-SHOCK PROTEIN 20 FAMILY MEMBER"/>
    <property type="match status" value="1"/>
</dbReference>
<dbReference type="AlphaFoldDB" id="E2SBJ0"/>
<gene>
    <name evidence="4" type="ORF">HMPREF0063_11399</name>
</gene>
<dbReference type="HOGENOM" id="CLU_046737_12_4_11"/>
<name>E2SBJ0_9ACTN</name>
<comment type="similarity">
    <text evidence="1 2">Belongs to the small heat shock protein (HSP20) family.</text>
</comment>
<organism evidence="4 5">
    <name type="scientific">Aeromicrobium marinum DSM 15272</name>
    <dbReference type="NCBI Taxonomy" id="585531"/>
    <lineage>
        <taxon>Bacteria</taxon>
        <taxon>Bacillati</taxon>
        <taxon>Actinomycetota</taxon>
        <taxon>Actinomycetes</taxon>
        <taxon>Propionibacteriales</taxon>
        <taxon>Nocardioidaceae</taxon>
        <taxon>Aeromicrobium</taxon>
    </lineage>
</organism>
<sequence>MSTLSVRSRRDPLFAEFDALVRSTIAPAARERLDFTPAAESVRDGDDVVLRMDLPGIDPGEVSVEVVTGRLVVSGERVDQRADGDATSTISEVRYGAFKRSFGLPSHLGPDAVSAAYDRGVLSIRVAGVYAGTEPTRITVADGAGSTE</sequence>
<evidence type="ECO:0000313" key="5">
    <source>
        <dbReference type="Proteomes" id="UP000003111"/>
    </source>
</evidence>
<reference evidence="4" key="1">
    <citation type="submission" date="2010-08" db="EMBL/GenBank/DDBJ databases">
        <authorList>
            <person name="Muzny D."/>
            <person name="Qin X."/>
            <person name="Buhay C."/>
            <person name="Dugan-Rocha S."/>
            <person name="Ding Y."/>
            <person name="Chen G."/>
            <person name="Hawes A."/>
            <person name="Holder M."/>
            <person name="Jhangiani S."/>
            <person name="Johnson A."/>
            <person name="Khan Z."/>
            <person name="Li Z."/>
            <person name="Liu W."/>
            <person name="Liu X."/>
            <person name="Perez L."/>
            <person name="Shen H."/>
            <person name="Wang Q."/>
            <person name="Watt J."/>
            <person name="Xi L."/>
            <person name="Xin Y."/>
            <person name="Zhou J."/>
            <person name="Deng J."/>
            <person name="Jiang H."/>
            <person name="Liu Y."/>
            <person name="Qu J."/>
            <person name="Song X.-Z."/>
            <person name="Zhang L."/>
            <person name="Villasana D."/>
            <person name="Johnson A."/>
            <person name="Liu J."/>
            <person name="Liyanage D."/>
            <person name="Lorensuhewa L."/>
            <person name="Robinson T."/>
            <person name="Song A."/>
            <person name="Song B.-B."/>
            <person name="Dinh H."/>
            <person name="Thornton R."/>
            <person name="Coyle M."/>
            <person name="Francisco L."/>
            <person name="Jackson L."/>
            <person name="Javaid M."/>
            <person name="Korchina V."/>
            <person name="Kovar C."/>
            <person name="Mata R."/>
            <person name="Mathew T."/>
            <person name="Ngo R."/>
            <person name="Nguyen L."/>
            <person name="Nguyen N."/>
            <person name="Okwuonu G."/>
            <person name="Ongeri F."/>
            <person name="Pham C."/>
            <person name="Simmons D."/>
            <person name="Wilczek-Boney K."/>
            <person name="Hale W."/>
            <person name="Jakkamsetti A."/>
            <person name="Pham P."/>
            <person name="Ruth R."/>
            <person name="San Lucas F."/>
            <person name="Warren J."/>
            <person name="Zhang J."/>
            <person name="Zhao Z."/>
            <person name="Zhou C."/>
            <person name="Zhu D."/>
            <person name="Lee S."/>
            <person name="Bess C."/>
            <person name="Blankenburg K."/>
            <person name="Forbes L."/>
            <person name="Fu Q."/>
            <person name="Gubbala S."/>
            <person name="Hirani K."/>
            <person name="Jayaseelan J.C."/>
            <person name="Lara F."/>
            <person name="Munidasa M."/>
            <person name="Palculict T."/>
            <person name="Patil S."/>
            <person name="Pu L.-L."/>
            <person name="Saada N."/>
            <person name="Tang L."/>
            <person name="Weissenberger G."/>
            <person name="Zhu Y."/>
            <person name="Hemphill L."/>
            <person name="Shang Y."/>
            <person name="Youmans B."/>
            <person name="Ayvaz T."/>
            <person name="Ross M."/>
            <person name="Santibanez J."/>
            <person name="Aqrawi P."/>
            <person name="Gross S."/>
            <person name="Joshi V."/>
            <person name="Fowler G."/>
            <person name="Nazareth L."/>
            <person name="Reid J."/>
            <person name="Worley K."/>
            <person name="Petrosino J."/>
            <person name="Highlander S."/>
            <person name="Gibbs R."/>
        </authorList>
    </citation>
    <scope>NUCLEOTIDE SEQUENCE [LARGE SCALE GENOMIC DNA]</scope>
    <source>
        <strain evidence="4">DSM 15272</strain>
    </source>
</reference>
<dbReference type="RefSeq" id="WP_007078420.1">
    <property type="nucleotide sequence ID" value="NZ_CM001024.1"/>
</dbReference>
<protein>
    <submittedName>
        <fullName evidence="4">Hsp20/alpha crystallin family protein</fullName>
    </submittedName>
</protein>
<keyword evidence="5" id="KW-1185">Reference proteome</keyword>
<evidence type="ECO:0000256" key="2">
    <source>
        <dbReference type="RuleBase" id="RU003616"/>
    </source>
</evidence>
<dbReference type="Proteomes" id="UP000003111">
    <property type="component" value="Unassembled WGS sequence"/>
</dbReference>
<dbReference type="OrthoDB" id="5242916at2"/>
<dbReference type="Gene3D" id="2.60.40.790">
    <property type="match status" value="1"/>
</dbReference>
<evidence type="ECO:0000313" key="4">
    <source>
        <dbReference type="EMBL" id="EFQ83736.1"/>
    </source>
</evidence>
<dbReference type="STRING" id="585531.HMPREF0063_11399"/>
<dbReference type="CDD" id="cd06464">
    <property type="entry name" value="ACD_sHsps-like"/>
    <property type="match status" value="1"/>
</dbReference>
<dbReference type="InterPro" id="IPR002068">
    <property type="entry name" value="A-crystallin/Hsp20_dom"/>
</dbReference>
<dbReference type="EMBL" id="ACLF03000004">
    <property type="protein sequence ID" value="EFQ83736.1"/>
    <property type="molecule type" value="Genomic_DNA"/>
</dbReference>